<dbReference type="Pfam" id="PF12698">
    <property type="entry name" value="ABC2_membrane_3"/>
    <property type="match status" value="2"/>
</dbReference>
<feature type="domain" description="ABC-2 type transporter transmembrane" evidence="7">
    <location>
        <begin position="24"/>
        <end position="164"/>
    </location>
</feature>
<feature type="transmembrane region" description="Helical" evidence="6">
    <location>
        <begin position="547"/>
        <end position="570"/>
    </location>
</feature>
<evidence type="ECO:0000313" key="9">
    <source>
        <dbReference type="Proteomes" id="UP000027980"/>
    </source>
</evidence>
<dbReference type="Gene3D" id="1.10.287.950">
    <property type="entry name" value="Methyl-accepting chemotaxis protein"/>
    <property type="match status" value="2"/>
</dbReference>
<evidence type="ECO:0000256" key="3">
    <source>
        <dbReference type="ARBA" id="ARBA00022989"/>
    </source>
</evidence>
<dbReference type="InterPro" id="IPR017501">
    <property type="entry name" value="Phage_infect_YhgE_C"/>
</dbReference>
<feature type="domain" description="ABC-2 type transporter transmembrane" evidence="7">
    <location>
        <begin position="430"/>
        <end position="651"/>
    </location>
</feature>
<dbReference type="GeneID" id="34223058"/>
<dbReference type="InterPro" id="IPR017500">
    <property type="entry name" value="Phage_infect_YhgE_N"/>
</dbReference>
<dbReference type="HOGENOM" id="CLU_004534_1_1_9"/>
<dbReference type="InterPro" id="IPR023908">
    <property type="entry name" value="xxxLxxG_rpt"/>
</dbReference>
<evidence type="ECO:0000256" key="5">
    <source>
        <dbReference type="SAM" id="MobiDB-lite"/>
    </source>
</evidence>
<dbReference type="GO" id="GO:0140359">
    <property type="term" value="F:ABC-type transporter activity"/>
    <property type="evidence" value="ECO:0007669"/>
    <property type="project" value="InterPro"/>
</dbReference>
<evidence type="ECO:0000256" key="4">
    <source>
        <dbReference type="ARBA" id="ARBA00023136"/>
    </source>
</evidence>
<dbReference type="InterPro" id="IPR013525">
    <property type="entry name" value="ABC2_TM"/>
</dbReference>
<dbReference type="PANTHER" id="PTHR43077:SF5">
    <property type="entry name" value="PHAGE INFECTION PROTEIN"/>
    <property type="match status" value="1"/>
</dbReference>
<dbReference type="KEGG" id="tap:GZ22_13640"/>
<evidence type="ECO:0000259" key="7">
    <source>
        <dbReference type="Pfam" id="PF12698"/>
    </source>
</evidence>
<name>A0A075LSX9_9BACI</name>
<comment type="subcellular location">
    <subcellularLocation>
        <location evidence="1">Membrane</location>
        <topology evidence="1">Multi-pass membrane protein</topology>
    </subcellularLocation>
</comment>
<keyword evidence="4 6" id="KW-0472">Membrane</keyword>
<dbReference type="NCBIfam" id="TIGR03062">
    <property type="entry name" value="pip_yhgE_Cterm"/>
    <property type="match status" value="1"/>
</dbReference>
<organism evidence="8 9">
    <name type="scientific">Terribacillus saccharophilus</name>
    <dbReference type="NCBI Taxonomy" id="361277"/>
    <lineage>
        <taxon>Bacteria</taxon>
        <taxon>Bacillati</taxon>
        <taxon>Bacillota</taxon>
        <taxon>Bacilli</taxon>
        <taxon>Bacillales</taxon>
        <taxon>Bacillaceae</taxon>
        <taxon>Terribacillus</taxon>
    </lineage>
</organism>
<sequence>MKGLKLGFFDIKRMFQHKHGRIALIFLLIIPVIYASLFLGGYWDPYGHIEDLPVAVVNQDDGASMDGKEMHAGDDFIKELKKSKALDFDFVSDQKAEDGLDDGKYYMKVTIPKDFSEKVTTLMDDKPEQAELTYEVNPGKNFVAAQISSSAMEEMKTKLASSITKSYADSVFTSFHEVAAGLQDAGDGAGDLNKGITDEQSGMKDMQNGIGDVNTGASDLADGADQLAGAEGKLSDGIGSLHTGASDLASGLGQLDEGASSLQTNTNKISDGLADWKAQSDKLSDNQEEFTSGSEDLSKLVASYMKEHPELKDDKTFQQIAAASDQLADSSAKLADGQQQLGEGADKLAGSEQELADGMDTFSEKLGSAVSGADKLASGATDLNNGFDDYSEGFGSLQSGANQLASGTNDLSDGAAQLDDGMSKLSDGSSELATSLQDAADKTSNIQSSDALTTMFADPVKLTEKQLSDVPNYGVGIAPYFLSLALFVGGLMAANILPLGRRQDMQVSGTVQFFSKLTLVYVVAIVQAVILDLIFLFGFQVDVKSMPLFFLSSIIVSMTVMTIILTLVTLFGNLGKLLAIVLLVVQLATCGGTFPSELSVSALASVGQYLPMAHSLHSLQEAITLGNWSVLGNQLVDLLIYLVVVGVIGWIISHLQHRPRKENELDAA</sequence>
<keyword evidence="3 6" id="KW-1133">Transmembrane helix</keyword>
<proteinExistence type="predicted"/>
<protein>
    <submittedName>
        <fullName evidence="8">Phage infection protein</fullName>
    </submittedName>
</protein>
<dbReference type="GO" id="GO:0016020">
    <property type="term" value="C:membrane"/>
    <property type="evidence" value="ECO:0007669"/>
    <property type="project" value="UniProtKB-SubCell"/>
</dbReference>
<feature type="region of interest" description="Disordered" evidence="5">
    <location>
        <begin position="184"/>
        <end position="204"/>
    </location>
</feature>
<evidence type="ECO:0000256" key="2">
    <source>
        <dbReference type="ARBA" id="ARBA00022692"/>
    </source>
</evidence>
<feature type="transmembrane region" description="Helical" evidence="6">
    <location>
        <begin position="518"/>
        <end position="541"/>
    </location>
</feature>
<dbReference type="AlphaFoldDB" id="A0A075LSX9"/>
<feature type="transmembrane region" description="Helical" evidence="6">
    <location>
        <begin position="577"/>
        <end position="594"/>
    </location>
</feature>
<feature type="transmembrane region" description="Helical" evidence="6">
    <location>
        <begin position="477"/>
        <end position="497"/>
    </location>
</feature>
<feature type="transmembrane region" description="Helical" evidence="6">
    <location>
        <begin position="638"/>
        <end position="655"/>
    </location>
</feature>
<dbReference type="OrthoDB" id="9811483at2"/>
<dbReference type="NCBIfam" id="TIGR03057">
    <property type="entry name" value="xxxLxxG_by_4"/>
    <property type="match status" value="4"/>
</dbReference>
<gene>
    <name evidence="8" type="ORF">GZ22_13640</name>
</gene>
<dbReference type="Proteomes" id="UP000027980">
    <property type="component" value="Chromosome"/>
</dbReference>
<feature type="transmembrane region" description="Helical" evidence="6">
    <location>
        <begin position="21"/>
        <end position="43"/>
    </location>
</feature>
<evidence type="ECO:0000256" key="1">
    <source>
        <dbReference type="ARBA" id="ARBA00004141"/>
    </source>
</evidence>
<dbReference type="PANTHER" id="PTHR43077">
    <property type="entry name" value="TRANSPORT PERMEASE YVFS-RELATED"/>
    <property type="match status" value="1"/>
</dbReference>
<dbReference type="SUPFAM" id="SSF58104">
    <property type="entry name" value="Methyl-accepting chemotaxis protein (MCP) signaling domain"/>
    <property type="match status" value="1"/>
</dbReference>
<dbReference type="NCBIfam" id="TIGR03061">
    <property type="entry name" value="pip_yhgE_Nterm"/>
    <property type="match status" value="1"/>
</dbReference>
<evidence type="ECO:0000313" key="8">
    <source>
        <dbReference type="EMBL" id="AIF67573.1"/>
    </source>
</evidence>
<keyword evidence="2 6" id="KW-0812">Transmembrane</keyword>
<dbReference type="Gene3D" id="3.40.1710.10">
    <property type="entry name" value="abc type-2 transporter like domain"/>
    <property type="match status" value="1"/>
</dbReference>
<accession>A0A075LSX9</accession>
<dbReference type="RefSeq" id="WP_038563332.1">
    <property type="nucleotide sequence ID" value="NZ_CP008876.1"/>
</dbReference>
<dbReference type="EMBL" id="CP008876">
    <property type="protein sequence ID" value="AIF67573.1"/>
    <property type="molecule type" value="Genomic_DNA"/>
</dbReference>
<dbReference type="InterPro" id="IPR051328">
    <property type="entry name" value="T7SS_ABC-Transporter"/>
</dbReference>
<reference evidence="8 9" key="1">
    <citation type="submission" date="2014-07" db="EMBL/GenBank/DDBJ databases">
        <title>Complete genome sequence of a moderately halophilic bacterium Terribacillus aidingensis MP602, isolated from Cryptomeria fortunei in Tianmu mountain in China.</title>
        <authorList>
            <person name="Wang Y."/>
            <person name="Lu P."/>
            <person name="Zhang L."/>
        </authorList>
    </citation>
    <scope>NUCLEOTIDE SEQUENCE [LARGE SCALE GENOMIC DNA]</scope>
    <source>
        <strain evidence="8 9">MP602</strain>
    </source>
</reference>
<evidence type="ECO:0000256" key="6">
    <source>
        <dbReference type="SAM" id="Phobius"/>
    </source>
</evidence>